<feature type="coiled-coil region" evidence="1">
    <location>
        <begin position="60"/>
        <end position="94"/>
    </location>
</feature>
<keyword evidence="1" id="KW-0175">Coiled coil</keyword>
<reference evidence="2 3" key="1">
    <citation type="submission" date="2024-02" db="EMBL/GenBank/DDBJ databases">
        <title>A draft genome for the cacao thread blight pathogen Marasmius crinis-equi.</title>
        <authorList>
            <person name="Cohen S.P."/>
            <person name="Baruah I.K."/>
            <person name="Amoako-Attah I."/>
            <person name="Bukari Y."/>
            <person name="Meinhardt L.W."/>
            <person name="Bailey B.A."/>
        </authorList>
    </citation>
    <scope>NUCLEOTIDE SEQUENCE [LARGE SCALE GENOMIC DNA]</scope>
    <source>
        <strain evidence="2 3">GH-76</strain>
    </source>
</reference>
<dbReference type="Proteomes" id="UP001465976">
    <property type="component" value="Unassembled WGS sequence"/>
</dbReference>
<comment type="caution">
    <text evidence="2">The sequence shown here is derived from an EMBL/GenBank/DDBJ whole genome shotgun (WGS) entry which is preliminary data.</text>
</comment>
<evidence type="ECO:0000313" key="2">
    <source>
        <dbReference type="EMBL" id="KAL0579648.1"/>
    </source>
</evidence>
<sequence>MSGITIGGIDWTEPLLEFGTISSGKVPQISVLDILRQFHIPSPNEKSHVIALLAFEEHEAAELASQIQISKSDLQSLEARKHCIDNRIKELRHSISSIRRVPFEIWEEILSLNCTCGDARYVLEVRGPTERDTRAPCACRWKLPAYPLSQLSYRWRELVKNVPRLWSRVSINLDGFPAPLRPLVEMYGQHSQGQPVDMRLTAGTSWDPRRGNYPEPCIETFRSLSTVLPQCQTLDILLPSGFLQRALFSSQPFSEWTPSFPYLTHLTLRTEPDALSSQMRRFWDAMRAAPNLGHVTLSVMPGLVDVLPSAQLVSLEITRVTETRRRNLGPILSHCPSLSVLRLRYLDPIEVDAHSPAVISVPSLRELDVAVMQFPDKLSPLFERFTFRSLRNLRISLTTPDGGLGWITKTAAWSSTFITSFQRSAYSIDQMTLDFSSPKVFPDGVPPLLPVIRAACNVKRLDIRWSETRVYPPLTQISPIFDLIHHFDIRTDYHLGRRTIAPKLEELMIKDEVLRNPRPDTVRAILDMVESRIGGAGSSCGGALQRFQMVYGPRAASKDPQEYGSLRYSAVLPDSPTAQNVRRLEVIKSQGVRCEITECEAPSP</sequence>
<protein>
    <recommendedName>
        <fullName evidence="4">F-box domain-containing protein</fullName>
    </recommendedName>
</protein>
<evidence type="ECO:0000313" key="3">
    <source>
        <dbReference type="Proteomes" id="UP001465976"/>
    </source>
</evidence>
<evidence type="ECO:0000256" key="1">
    <source>
        <dbReference type="SAM" id="Coils"/>
    </source>
</evidence>
<evidence type="ECO:0008006" key="4">
    <source>
        <dbReference type="Google" id="ProtNLM"/>
    </source>
</evidence>
<dbReference type="Gene3D" id="3.80.10.10">
    <property type="entry name" value="Ribonuclease Inhibitor"/>
    <property type="match status" value="1"/>
</dbReference>
<dbReference type="SUPFAM" id="SSF52047">
    <property type="entry name" value="RNI-like"/>
    <property type="match status" value="1"/>
</dbReference>
<accession>A0ABR3FVW2</accession>
<dbReference type="InterPro" id="IPR032675">
    <property type="entry name" value="LRR_dom_sf"/>
</dbReference>
<proteinExistence type="predicted"/>
<gene>
    <name evidence="2" type="ORF">V5O48_002344</name>
</gene>
<dbReference type="EMBL" id="JBAHYK010000052">
    <property type="protein sequence ID" value="KAL0579648.1"/>
    <property type="molecule type" value="Genomic_DNA"/>
</dbReference>
<keyword evidence="3" id="KW-1185">Reference proteome</keyword>
<organism evidence="2 3">
    <name type="scientific">Marasmius crinis-equi</name>
    <dbReference type="NCBI Taxonomy" id="585013"/>
    <lineage>
        <taxon>Eukaryota</taxon>
        <taxon>Fungi</taxon>
        <taxon>Dikarya</taxon>
        <taxon>Basidiomycota</taxon>
        <taxon>Agaricomycotina</taxon>
        <taxon>Agaricomycetes</taxon>
        <taxon>Agaricomycetidae</taxon>
        <taxon>Agaricales</taxon>
        <taxon>Marasmiineae</taxon>
        <taxon>Marasmiaceae</taxon>
        <taxon>Marasmius</taxon>
    </lineage>
</organism>
<name>A0ABR3FVW2_9AGAR</name>